<keyword evidence="4" id="KW-0645">Protease</keyword>
<dbReference type="Proteomes" id="UP000469523">
    <property type="component" value="Unassembled WGS sequence"/>
</dbReference>
<feature type="region of interest" description="Disordered" evidence="1">
    <location>
        <begin position="73"/>
        <end position="129"/>
    </location>
</feature>
<dbReference type="PANTHER" id="PTHR31157">
    <property type="entry name" value="SCP DOMAIN-CONTAINING PROTEIN"/>
    <property type="match status" value="1"/>
</dbReference>
<keyword evidence="4" id="KW-0378">Hydrolase</keyword>
<comment type="caution">
    <text evidence="4">The sequence shown here is derived from an EMBL/GenBank/DDBJ whole genome shotgun (WGS) entry which is preliminary data.</text>
</comment>
<proteinExistence type="predicted"/>
<dbReference type="NCBIfam" id="TIGR02909">
    <property type="entry name" value="spore_YkwD"/>
    <property type="match status" value="1"/>
</dbReference>
<evidence type="ECO:0000313" key="5">
    <source>
        <dbReference type="Proteomes" id="UP000469523"/>
    </source>
</evidence>
<evidence type="ECO:0000259" key="3">
    <source>
        <dbReference type="Pfam" id="PF00188"/>
    </source>
</evidence>
<feature type="domain" description="SCP" evidence="3">
    <location>
        <begin position="138"/>
        <end position="254"/>
    </location>
</feature>
<evidence type="ECO:0000313" key="4">
    <source>
        <dbReference type="EMBL" id="MSU00534.1"/>
    </source>
</evidence>
<reference evidence="4 5" key="1">
    <citation type="submission" date="2019-09" db="EMBL/GenBank/DDBJ databases">
        <title>In-depth cultivation of the pig gut microbiome towards novel bacterial diversity and tailored functional studies.</title>
        <authorList>
            <person name="Wylensek D."/>
            <person name="Hitch T.C.A."/>
            <person name="Clavel T."/>
        </authorList>
    </citation>
    <scope>NUCLEOTIDE SEQUENCE [LARGE SCALE GENOMIC DNA]</scope>
    <source>
        <strain evidence="4 5">WCA3-693-APC-4?</strain>
    </source>
</reference>
<dbReference type="GO" id="GO:0006508">
    <property type="term" value="P:proteolysis"/>
    <property type="evidence" value="ECO:0007669"/>
    <property type="project" value="UniProtKB-KW"/>
</dbReference>
<evidence type="ECO:0000256" key="2">
    <source>
        <dbReference type="SAM" id="SignalP"/>
    </source>
</evidence>
<dbReference type="Gene3D" id="3.40.33.10">
    <property type="entry name" value="CAP"/>
    <property type="match status" value="1"/>
</dbReference>
<dbReference type="InterPro" id="IPR035940">
    <property type="entry name" value="CAP_sf"/>
</dbReference>
<dbReference type="EMBL" id="VUNQ01000004">
    <property type="protein sequence ID" value="MSU00534.1"/>
    <property type="molecule type" value="Genomic_DNA"/>
</dbReference>
<dbReference type="InterPro" id="IPR014044">
    <property type="entry name" value="CAP_dom"/>
</dbReference>
<feature type="signal peptide" evidence="2">
    <location>
        <begin position="1"/>
        <end position="22"/>
    </location>
</feature>
<feature type="compositionally biased region" description="Basic and acidic residues" evidence="1">
    <location>
        <begin position="93"/>
        <end position="105"/>
    </location>
</feature>
<dbReference type="AlphaFoldDB" id="A0A6N7XVG4"/>
<dbReference type="CDD" id="cd05379">
    <property type="entry name" value="CAP_bacterial"/>
    <property type="match status" value="1"/>
</dbReference>
<dbReference type="GO" id="GO:0008233">
    <property type="term" value="F:peptidase activity"/>
    <property type="evidence" value="ECO:0007669"/>
    <property type="project" value="UniProtKB-KW"/>
</dbReference>
<gene>
    <name evidence="4" type="ORF">FYJ83_03510</name>
</gene>
<accession>A0A6N7XVG4</accession>
<dbReference type="Pfam" id="PF00188">
    <property type="entry name" value="CAP"/>
    <property type="match status" value="1"/>
</dbReference>
<dbReference type="PANTHER" id="PTHR31157:SF1">
    <property type="entry name" value="SCP DOMAIN-CONTAINING PROTEIN"/>
    <property type="match status" value="1"/>
</dbReference>
<evidence type="ECO:0000256" key="1">
    <source>
        <dbReference type="SAM" id="MobiDB-lite"/>
    </source>
</evidence>
<keyword evidence="2" id="KW-0732">Signal</keyword>
<dbReference type="InterPro" id="IPR014258">
    <property type="entry name" value="CAP_domain_YkwD-like"/>
</dbReference>
<name>A0A6N7XVG4_9FIRM</name>
<organism evidence="4 5">
    <name type="scientific">Tissierella pigra</name>
    <dbReference type="NCBI Taxonomy" id="2607614"/>
    <lineage>
        <taxon>Bacteria</taxon>
        <taxon>Bacillati</taxon>
        <taxon>Bacillota</taxon>
        <taxon>Tissierellia</taxon>
        <taxon>Tissierellales</taxon>
        <taxon>Tissierellaceae</taxon>
        <taxon>Tissierella</taxon>
    </lineage>
</organism>
<feature type="chain" id="PRO_5026877137" evidence="2">
    <location>
        <begin position="23"/>
        <end position="256"/>
    </location>
</feature>
<dbReference type="SUPFAM" id="SSF55797">
    <property type="entry name" value="PR-1-like"/>
    <property type="match status" value="1"/>
</dbReference>
<keyword evidence="5" id="KW-1185">Reference proteome</keyword>
<protein>
    <submittedName>
        <fullName evidence="4">Serine protease</fullName>
    </submittedName>
</protein>
<sequence>MKKKVVYSLLAGTILSLSTANAASYDFNNFNCNNGYTLNYNYNNKYKNNSNIQQNTVVDKYPTFNWSVVVTKPTNRPGNVVELPKPSTPSKPDTSEPSKPSKPDTSEPSNPSNPTTPTPPATETPSTPGLSAMEAEVVRLVNIERQKEGLQPFVASSELSNVARKKSEDMASKNYFSHTSPTYGSPFDMMKSFGIKYNTAGENIAKGQLTAQSVVNGWMNSSGHRANIMNPSFNKIGVGLAKSSNGTNYWTQMFTN</sequence>